<dbReference type="Gene3D" id="3.40.109.10">
    <property type="entry name" value="NADH Oxidase"/>
    <property type="match status" value="1"/>
</dbReference>
<dbReference type="EMBL" id="CDOE01000076">
    <property type="protein sequence ID" value="CEN40308.1"/>
    <property type="molecule type" value="Genomic_DNA"/>
</dbReference>
<evidence type="ECO:0000256" key="2">
    <source>
        <dbReference type="ARBA" id="ARBA00022857"/>
    </source>
</evidence>
<dbReference type="CDD" id="cd02149">
    <property type="entry name" value="NfsB-like"/>
    <property type="match status" value="1"/>
</dbReference>
<dbReference type="AlphaFoldDB" id="A0A0B7HRX6"/>
<dbReference type="GeneID" id="69580176"/>
<evidence type="ECO:0000256" key="1">
    <source>
        <dbReference type="ARBA" id="ARBA00007118"/>
    </source>
</evidence>
<accession>A0A0B7HRX6</accession>
<dbReference type="InterPro" id="IPR033878">
    <property type="entry name" value="NfsB-like"/>
</dbReference>
<protein>
    <submittedName>
        <fullName evidence="4">Oxygen-insensitive NAD(P)H nitroreductase</fullName>
        <ecNumber evidence="4">1.5.1.34</ecNumber>
    </submittedName>
</protein>
<dbReference type="PANTHER" id="PTHR43673:SF10">
    <property type="entry name" value="NADH DEHYDROGENASE_NAD(P)H NITROREDUCTASE XCC3605-RELATED"/>
    <property type="match status" value="1"/>
</dbReference>
<keyword evidence="2" id="KW-0521">NADP</keyword>
<evidence type="ECO:0000256" key="3">
    <source>
        <dbReference type="ARBA" id="ARBA00023002"/>
    </source>
</evidence>
<dbReference type="InterPro" id="IPR029479">
    <property type="entry name" value="Nitroreductase"/>
</dbReference>
<organism evidence="4 5">
    <name type="scientific">Capnocytophaga canimorsus</name>
    <dbReference type="NCBI Taxonomy" id="28188"/>
    <lineage>
        <taxon>Bacteria</taxon>
        <taxon>Pseudomonadati</taxon>
        <taxon>Bacteroidota</taxon>
        <taxon>Flavobacteriia</taxon>
        <taxon>Flavobacteriales</taxon>
        <taxon>Flavobacteriaceae</taxon>
        <taxon>Capnocytophaga</taxon>
    </lineage>
</organism>
<dbReference type="RefSeq" id="WP_042001614.1">
    <property type="nucleotide sequence ID" value="NZ_CP022382.1"/>
</dbReference>
<evidence type="ECO:0000313" key="4">
    <source>
        <dbReference type="EMBL" id="CEN40308.1"/>
    </source>
</evidence>
<proteinExistence type="inferred from homology"/>
<dbReference type="Pfam" id="PF00881">
    <property type="entry name" value="Nitroreductase"/>
    <property type="match status" value="1"/>
</dbReference>
<reference evidence="4 5" key="1">
    <citation type="submission" date="2015-01" db="EMBL/GenBank/DDBJ databases">
        <authorList>
            <person name="Xiang T."/>
            <person name="Song Y."/>
            <person name="Huang L."/>
            <person name="Wang B."/>
            <person name="Wu P."/>
        </authorList>
    </citation>
    <scope>NUCLEOTIDE SEQUENCE [LARGE SCALE GENOMIC DNA]</scope>
    <source>
        <strain evidence="4 5">Cc12</strain>
    </source>
</reference>
<dbReference type="PANTHER" id="PTHR43673">
    <property type="entry name" value="NAD(P)H NITROREDUCTASE YDGI-RELATED"/>
    <property type="match status" value="1"/>
</dbReference>
<dbReference type="EC" id="1.5.1.34" evidence="4"/>
<dbReference type="Proteomes" id="UP000044026">
    <property type="component" value="Unassembled WGS sequence"/>
</dbReference>
<dbReference type="InterPro" id="IPR000415">
    <property type="entry name" value="Nitroreductase-like"/>
</dbReference>
<dbReference type="SUPFAM" id="SSF55469">
    <property type="entry name" value="FMN-dependent nitroreductase-like"/>
    <property type="match status" value="1"/>
</dbReference>
<dbReference type="GO" id="GO:0004155">
    <property type="term" value="F:6,7-dihydropteridine reductase activity"/>
    <property type="evidence" value="ECO:0007669"/>
    <property type="project" value="UniProtKB-EC"/>
</dbReference>
<keyword evidence="3 4" id="KW-0560">Oxidoreductase</keyword>
<sequence>MSFLEKMQKRYTAKKYDANYQIPNEIINQLKEILALTPSSINSQPWHFTFISDAPTKQLLSKHSFHNTEKVADCSHLLVMQVIDHLDTFENQLFERKSHMLDYFKSLRKNLGEDFTKKWLSNQIYIALGVVLSACADMGIDSTAMEGIDTEFYTQQVGRHQYKVVLAVALGKHHPEDINHPSKTPKSRLPLEKICSEI</sequence>
<comment type="similarity">
    <text evidence="1">Belongs to the nitroreductase family.</text>
</comment>
<name>A0A0B7HRX6_9FLAO</name>
<gene>
    <name evidence="4" type="ORF">CCAN12_780079</name>
</gene>
<evidence type="ECO:0000313" key="5">
    <source>
        <dbReference type="Proteomes" id="UP000044026"/>
    </source>
</evidence>